<dbReference type="EMBL" id="SSNY01000005">
    <property type="protein sequence ID" value="THF57340.1"/>
    <property type="molecule type" value="Genomic_DNA"/>
</dbReference>
<feature type="domain" description="PhnB-like" evidence="1">
    <location>
        <begin position="4"/>
        <end position="127"/>
    </location>
</feature>
<proteinExistence type="predicted"/>
<dbReference type="InterPro" id="IPR028973">
    <property type="entry name" value="PhnB-like"/>
</dbReference>
<gene>
    <name evidence="2" type="ORF">E6C48_09985</name>
</gene>
<dbReference type="PANTHER" id="PTHR33990:SF4">
    <property type="entry name" value="PHNB-LIKE DOMAIN-CONTAINING PROTEIN"/>
    <property type="match status" value="1"/>
</dbReference>
<reference evidence="2 3" key="1">
    <citation type="submission" date="2019-04" db="EMBL/GenBank/DDBJ databases">
        <title>Mesorhizobium composti sp. nov., isolated from compost.</title>
        <authorList>
            <person name="Lin S.-Y."/>
            <person name="Hameed A."/>
            <person name="Hsieh Y.-T."/>
            <person name="Young C.-C."/>
        </authorList>
    </citation>
    <scope>NUCLEOTIDE SEQUENCE [LARGE SCALE GENOMIC DNA]</scope>
    <source>
        <strain evidence="2 3">CC-YTH430</strain>
    </source>
</reference>
<dbReference type="InterPro" id="IPR009725">
    <property type="entry name" value="3_dmu_93_MTrfase"/>
</dbReference>
<keyword evidence="3" id="KW-1185">Reference proteome</keyword>
<dbReference type="PIRSF" id="PIRSF021700">
    <property type="entry name" value="3_dmu_93_MTrfase"/>
    <property type="match status" value="1"/>
</dbReference>
<dbReference type="Gene3D" id="3.30.720.110">
    <property type="match status" value="1"/>
</dbReference>
<dbReference type="PANTHER" id="PTHR33990">
    <property type="entry name" value="PROTEIN YJDN-RELATED"/>
    <property type="match status" value="1"/>
</dbReference>
<dbReference type="Gene3D" id="3.30.720.100">
    <property type="match status" value="1"/>
</dbReference>
<accession>A0ABY2Q944</accession>
<evidence type="ECO:0000259" key="1">
    <source>
        <dbReference type="Pfam" id="PF06983"/>
    </source>
</evidence>
<evidence type="ECO:0000313" key="2">
    <source>
        <dbReference type="EMBL" id="THF57340.1"/>
    </source>
</evidence>
<dbReference type="Proteomes" id="UP000306441">
    <property type="component" value="Unassembled WGS sequence"/>
</dbReference>
<dbReference type="SUPFAM" id="SSF54593">
    <property type="entry name" value="Glyoxalase/Bleomycin resistance protein/Dihydroxybiphenyl dioxygenase"/>
    <property type="match status" value="1"/>
</dbReference>
<dbReference type="CDD" id="cd06588">
    <property type="entry name" value="PhnB_like"/>
    <property type="match status" value="1"/>
</dbReference>
<comment type="caution">
    <text evidence="2">The sequence shown here is derived from an EMBL/GenBank/DDBJ whole genome shotgun (WGS) entry which is preliminary data.</text>
</comment>
<dbReference type="RefSeq" id="WP_136356680.1">
    <property type="nucleotide sequence ID" value="NZ_SSNY01000005.1"/>
</dbReference>
<dbReference type="Pfam" id="PF06983">
    <property type="entry name" value="3-dmu-9_3-mt"/>
    <property type="match status" value="1"/>
</dbReference>
<organism evidence="2 3">
    <name type="scientific">Ollibium composti</name>
    <dbReference type="NCBI Taxonomy" id="2675109"/>
    <lineage>
        <taxon>Bacteria</taxon>
        <taxon>Pseudomonadati</taxon>
        <taxon>Pseudomonadota</taxon>
        <taxon>Alphaproteobacteria</taxon>
        <taxon>Hyphomicrobiales</taxon>
        <taxon>Phyllobacteriaceae</taxon>
        <taxon>Ollibium</taxon>
    </lineage>
</organism>
<sequence>MTTAIPFLMFEGRAEEALTFYCETVPGSRILDLQRYDAKGPGKEGSVSMARAEIAGLKVMAFDSPVHHAFTFTPALSLFVDCASEAEQERLVATLGEGGGALMPLDNYGFSRRFAWVNDRFGVSWQINLP</sequence>
<protein>
    <submittedName>
        <fullName evidence="2">VOC family protein</fullName>
    </submittedName>
</protein>
<name>A0ABY2Q944_9HYPH</name>
<evidence type="ECO:0000313" key="3">
    <source>
        <dbReference type="Proteomes" id="UP000306441"/>
    </source>
</evidence>
<dbReference type="InterPro" id="IPR029068">
    <property type="entry name" value="Glyas_Bleomycin-R_OHBP_Dase"/>
</dbReference>